<evidence type="ECO:0000256" key="1">
    <source>
        <dbReference type="SAM" id="MobiDB-lite"/>
    </source>
</evidence>
<proteinExistence type="predicted"/>
<keyword evidence="4" id="KW-1185">Reference proteome</keyword>
<name>M2PA89_9FIRM</name>
<dbReference type="Proteomes" id="UP000011758">
    <property type="component" value="Unassembled WGS sequence"/>
</dbReference>
<dbReference type="OrthoDB" id="1655503at2"/>
<feature type="transmembrane region" description="Helical" evidence="2">
    <location>
        <begin position="178"/>
        <end position="199"/>
    </location>
</feature>
<dbReference type="AlphaFoldDB" id="M2PA89"/>
<gene>
    <name evidence="3" type="ORF">HMPREF9943_00440</name>
</gene>
<evidence type="ECO:0000313" key="3">
    <source>
        <dbReference type="EMBL" id="EMD17287.1"/>
    </source>
</evidence>
<protein>
    <submittedName>
        <fullName evidence="3">Uncharacterized protein</fullName>
    </submittedName>
</protein>
<accession>M2PA89</accession>
<dbReference type="STRING" id="999415.HMPREF9943_00440"/>
<dbReference type="EMBL" id="AGEJ01000008">
    <property type="protein sequence ID" value="EMD17287.1"/>
    <property type="molecule type" value="Genomic_DNA"/>
</dbReference>
<reference evidence="3 4" key="1">
    <citation type="submission" date="2013-02" db="EMBL/GenBank/DDBJ databases">
        <title>The Genome Sequence of Lactobacillus catenaformis F0143.</title>
        <authorList>
            <consortium name="The Broad Institute Genome Sequencing Platform"/>
            <person name="Earl A."/>
            <person name="Ward D."/>
            <person name="Feldgarden M."/>
            <person name="Gevers D."/>
            <person name="Izard J."/>
            <person name="Blanton J.M."/>
            <person name="Mathney J."/>
            <person name="Dewhirst F.E."/>
            <person name="Young S.K."/>
            <person name="Zeng Q."/>
            <person name="Gargeya S."/>
            <person name="Fitzgerald M."/>
            <person name="Haas B."/>
            <person name="Abouelleil A."/>
            <person name="Alvarado L."/>
            <person name="Arachchi H.M."/>
            <person name="Berlin A."/>
            <person name="Chapman S.B."/>
            <person name="Gearin G."/>
            <person name="Goldberg J."/>
            <person name="Griggs A."/>
            <person name="Gujja S."/>
            <person name="Hansen M."/>
            <person name="Heiman D."/>
            <person name="Howarth C."/>
            <person name="Larimer J."/>
            <person name="Lui A."/>
            <person name="MacDonald P.J.P."/>
            <person name="McCowen C."/>
            <person name="Montmayeur A."/>
            <person name="Murphy C."/>
            <person name="Neiman D."/>
            <person name="Pearson M."/>
            <person name="Priest M."/>
            <person name="Roberts A."/>
            <person name="Saif S."/>
            <person name="Shea T."/>
            <person name="Sisk P."/>
            <person name="Stolte C."/>
            <person name="Sykes S."/>
            <person name="Wortman J."/>
            <person name="Nusbaum C."/>
            <person name="Birren B."/>
        </authorList>
    </citation>
    <scope>NUCLEOTIDE SEQUENCE [LARGE SCALE GENOMIC DNA]</scope>
    <source>
        <strain evidence="3 4">OT 569</strain>
    </source>
</reference>
<sequence length="203" mass="23767">MEKQTRTDKYKELRASLSDKEEKTKKVIEEVTDETDDDFLAFLPKKEEKLDELHPLTYDSLKEDEAVRTAIKEAKINVGKQEYNTRMDILNKLKKDHPVRETEDKNEDYDAGYDVSKAEVVEEAAQEIEDEESKMEETLKSLPKENVRIYGIDEKETSSEEIEEIEEKEPKKKSIVPILLDIIIVILIIVFVTLCIIYFKKMF</sequence>
<keyword evidence="2" id="KW-1133">Transmembrane helix</keyword>
<dbReference type="BioCyc" id="ECAT999415-HMP:GTTI-450-MONOMER"/>
<feature type="region of interest" description="Disordered" evidence="1">
    <location>
        <begin position="1"/>
        <end position="24"/>
    </location>
</feature>
<comment type="caution">
    <text evidence="3">The sequence shown here is derived from an EMBL/GenBank/DDBJ whole genome shotgun (WGS) entry which is preliminary data.</text>
</comment>
<dbReference type="eggNOG" id="ENOG503340B">
    <property type="taxonomic scope" value="Bacteria"/>
</dbReference>
<keyword evidence="2" id="KW-0472">Membrane</keyword>
<dbReference type="RefSeq" id="WP_004801641.1">
    <property type="nucleotide sequence ID" value="NZ_KB446646.1"/>
</dbReference>
<organism evidence="3 4">
    <name type="scientific">Eggerthia catenaformis OT 569 = DSM 20559</name>
    <dbReference type="NCBI Taxonomy" id="999415"/>
    <lineage>
        <taxon>Bacteria</taxon>
        <taxon>Bacillati</taxon>
        <taxon>Bacillota</taxon>
        <taxon>Erysipelotrichia</taxon>
        <taxon>Erysipelotrichales</taxon>
        <taxon>Coprobacillaceae</taxon>
        <taxon>Eggerthia</taxon>
    </lineage>
</organism>
<keyword evidence="2" id="KW-0812">Transmembrane</keyword>
<evidence type="ECO:0000256" key="2">
    <source>
        <dbReference type="SAM" id="Phobius"/>
    </source>
</evidence>
<evidence type="ECO:0000313" key="4">
    <source>
        <dbReference type="Proteomes" id="UP000011758"/>
    </source>
</evidence>